<reference evidence="2 3" key="1">
    <citation type="submission" date="2024-03" db="EMBL/GenBank/DDBJ databases">
        <title>Natural products discovery in diverse microorganisms through a two-stage MS feature dereplication strategy.</title>
        <authorList>
            <person name="Zhang R."/>
        </authorList>
    </citation>
    <scope>NUCLEOTIDE SEQUENCE [LARGE SCALE GENOMIC DNA]</scope>
    <source>
        <strain evidence="2 3">18930</strain>
    </source>
</reference>
<dbReference type="InterPro" id="IPR050228">
    <property type="entry name" value="Carboxylesterase_BioH"/>
</dbReference>
<name>A0ABZ2PQV0_9NOCA</name>
<organism evidence="2 3">
    <name type="scientific">Rhodococcus sovatensis</name>
    <dbReference type="NCBI Taxonomy" id="1805840"/>
    <lineage>
        <taxon>Bacteria</taxon>
        <taxon>Bacillati</taxon>
        <taxon>Actinomycetota</taxon>
        <taxon>Actinomycetes</taxon>
        <taxon>Mycobacteriales</taxon>
        <taxon>Nocardiaceae</taxon>
        <taxon>Rhodococcus</taxon>
    </lineage>
</organism>
<protein>
    <submittedName>
        <fullName evidence="2">Alpha/beta hydrolase</fullName>
    </submittedName>
</protein>
<proteinExistence type="predicted"/>
<evidence type="ECO:0000259" key="1">
    <source>
        <dbReference type="Pfam" id="PF00561"/>
    </source>
</evidence>
<gene>
    <name evidence="2" type="ORF">WDS16_13580</name>
</gene>
<keyword evidence="3" id="KW-1185">Reference proteome</keyword>
<dbReference type="Pfam" id="PF00561">
    <property type="entry name" value="Abhydrolase_1"/>
    <property type="match status" value="1"/>
</dbReference>
<dbReference type="Gene3D" id="3.40.50.1820">
    <property type="entry name" value="alpha/beta hydrolase"/>
    <property type="match status" value="1"/>
</dbReference>
<dbReference type="EMBL" id="CP147846">
    <property type="protein sequence ID" value="WXG71419.1"/>
    <property type="molecule type" value="Genomic_DNA"/>
</dbReference>
<keyword evidence="2" id="KW-0378">Hydrolase</keyword>
<accession>A0ABZ2PQV0</accession>
<dbReference type="InterPro" id="IPR000073">
    <property type="entry name" value="AB_hydrolase_1"/>
</dbReference>
<dbReference type="PANTHER" id="PTHR43194:SF2">
    <property type="entry name" value="PEROXISOMAL MEMBRANE PROTEIN LPX1"/>
    <property type="match status" value="1"/>
</dbReference>
<dbReference type="SUPFAM" id="SSF53474">
    <property type="entry name" value="alpha/beta-Hydrolases"/>
    <property type="match status" value="1"/>
</dbReference>
<evidence type="ECO:0000313" key="3">
    <source>
        <dbReference type="Proteomes" id="UP001432000"/>
    </source>
</evidence>
<feature type="domain" description="AB hydrolase-1" evidence="1">
    <location>
        <begin position="31"/>
        <end position="170"/>
    </location>
</feature>
<dbReference type="InterPro" id="IPR029058">
    <property type="entry name" value="AB_hydrolase_fold"/>
</dbReference>
<dbReference type="Proteomes" id="UP001432000">
    <property type="component" value="Chromosome"/>
</dbReference>
<evidence type="ECO:0000313" key="2">
    <source>
        <dbReference type="EMBL" id="WXG71419.1"/>
    </source>
</evidence>
<dbReference type="PANTHER" id="PTHR43194">
    <property type="entry name" value="HYDROLASE ALPHA/BETA FOLD FAMILY"/>
    <property type="match status" value="1"/>
</dbReference>
<dbReference type="RefSeq" id="WP_338893148.1">
    <property type="nucleotide sequence ID" value="NZ_CP147846.1"/>
</dbReference>
<dbReference type="GO" id="GO:0016787">
    <property type="term" value="F:hydrolase activity"/>
    <property type="evidence" value="ECO:0007669"/>
    <property type="project" value="UniProtKB-KW"/>
</dbReference>
<sequence>MTVEVAELDVDGVRIAFRDTAGVDSRRDSCPVVLVHGMGGDSGTWDRFAAALTAAGRRVVSIDLRGHGRSAHTTDYAFDAFGRDVAAVLDHLKLTAVDLVGHSLGGYAVTVVAQDRPSIVRSLVIEEMPIPIKDGDETPTFTRRLPSPGALWHAATSIIRHPRAVFAYDRSMTSPAIAQFRRPNAVWWGRLSEIRASTLVLRGGPGGMVDPVRLDSMVAAIDECSVVSFETGHSIHRDKYSDFEAVVLPFLMRDS</sequence>